<evidence type="ECO:0000313" key="3">
    <source>
        <dbReference type="EMBL" id="SFO90960.1"/>
    </source>
</evidence>
<dbReference type="Proteomes" id="UP000199331">
    <property type="component" value="Unassembled WGS sequence"/>
</dbReference>
<organism evidence="3 4">
    <name type="scientific">Qipengyuania nanhaisediminis</name>
    <dbReference type="NCBI Taxonomy" id="604088"/>
    <lineage>
        <taxon>Bacteria</taxon>
        <taxon>Pseudomonadati</taxon>
        <taxon>Pseudomonadota</taxon>
        <taxon>Alphaproteobacteria</taxon>
        <taxon>Sphingomonadales</taxon>
        <taxon>Erythrobacteraceae</taxon>
        <taxon>Qipengyuania</taxon>
    </lineage>
</organism>
<dbReference type="OrthoDB" id="7391745at2"/>
<feature type="compositionally biased region" description="Polar residues" evidence="1">
    <location>
        <begin position="198"/>
        <end position="210"/>
    </location>
</feature>
<feature type="chain" id="PRO_5011464942" evidence="2">
    <location>
        <begin position="23"/>
        <end position="210"/>
    </location>
</feature>
<dbReference type="EMBL" id="FOWZ01000001">
    <property type="protein sequence ID" value="SFO90960.1"/>
    <property type="molecule type" value="Genomic_DNA"/>
</dbReference>
<name>A0A1I5L0V1_9SPHN</name>
<protein>
    <submittedName>
        <fullName evidence="3">Uncharacterized protein</fullName>
    </submittedName>
</protein>
<feature type="signal peptide" evidence="2">
    <location>
        <begin position="1"/>
        <end position="22"/>
    </location>
</feature>
<evidence type="ECO:0000256" key="2">
    <source>
        <dbReference type="SAM" id="SignalP"/>
    </source>
</evidence>
<evidence type="ECO:0000313" key="4">
    <source>
        <dbReference type="Proteomes" id="UP000199331"/>
    </source>
</evidence>
<evidence type="ECO:0000256" key="1">
    <source>
        <dbReference type="SAM" id="MobiDB-lite"/>
    </source>
</evidence>
<proteinExistence type="predicted"/>
<sequence>MSRLGWTGLCILLASVSQPALAQEALEAQSATPPERIDLLVPEEVDDEDEQRLEDCSEEQDAAEISREIIVCRRRNTENSRYYDKDETERRIAARSQGQKPVDTFGIPNHGFVAARGCFIGPCPPPMPVLIDVGALPEAPPGSDADRAARGLAPRGNDGLVAPGPGEAEIVHSAGMQDNAEQLGLPEPDLHDDEEVSPSGSASPEEQPSG</sequence>
<keyword evidence="2" id="KW-0732">Signal</keyword>
<dbReference type="AlphaFoldDB" id="A0A1I5L0V1"/>
<dbReference type="RefSeq" id="WP_143089555.1">
    <property type="nucleotide sequence ID" value="NZ_FOWZ01000001.1"/>
</dbReference>
<accession>A0A1I5L0V1</accession>
<keyword evidence="4" id="KW-1185">Reference proteome</keyword>
<reference evidence="4" key="1">
    <citation type="submission" date="2016-10" db="EMBL/GenBank/DDBJ databases">
        <authorList>
            <person name="Varghese N."/>
            <person name="Submissions S."/>
        </authorList>
    </citation>
    <scope>NUCLEOTIDE SEQUENCE [LARGE SCALE GENOMIC DNA]</scope>
    <source>
        <strain evidence="4">CGMCC 1.7715</strain>
    </source>
</reference>
<gene>
    <name evidence="3" type="ORF">SAMN04488060_0665</name>
</gene>
<feature type="region of interest" description="Disordered" evidence="1">
    <location>
        <begin position="138"/>
        <end position="210"/>
    </location>
</feature>